<evidence type="ECO:0000313" key="5">
    <source>
        <dbReference type="Proteomes" id="UP001152519"/>
    </source>
</evidence>
<evidence type="ECO:0000259" key="3">
    <source>
        <dbReference type="Pfam" id="PF02371"/>
    </source>
</evidence>
<evidence type="ECO:0000256" key="1">
    <source>
        <dbReference type="SAM" id="MobiDB-lite"/>
    </source>
</evidence>
<protein>
    <submittedName>
        <fullName evidence="4">Transposase</fullName>
    </submittedName>
</protein>
<dbReference type="Pfam" id="PF01548">
    <property type="entry name" value="DEDD_Tnp_IS110"/>
    <property type="match status" value="1"/>
</dbReference>
<dbReference type="InterPro" id="IPR003346">
    <property type="entry name" value="Transposase_20"/>
</dbReference>
<dbReference type="EMBL" id="CAJSLV010000005">
    <property type="protein sequence ID" value="CAG6391162.1"/>
    <property type="molecule type" value="Genomic_DNA"/>
</dbReference>
<organism evidence="4 5">
    <name type="scientific">Actinacidiphila cocklensis</name>
    <dbReference type="NCBI Taxonomy" id="887465"/>
    <lineage>
        <taxon>Bacteria</taxon>
        <taxon>Bacillati</taxon>
        <taxon>Actinomycetota</taxon>
        <taxon>Actinomycetes</taxon>
        <taxon>Kitasatosporales</taxon>
        <taxon>Streptomycetaceae</taxon>
        <taxon>Actinacidiphila</taxon>
    </lineage>
</organism>
<name>A0A9W4DJ50_9ACTN</name>
<dbReference type="AlphaFoldDB" id="A0A9W4DJ50"/>
<dbReference type="Pfam" id="PF02371">
    <property type="entry name" value="Transposase_20"/>
    <property type="match status" value="1"/>
</dbReference>
<dbReference type="NCBIfam" id="NF033542">
    <property type="entry name" value="transpos_IS110"/>
    <property type="match status" value="1"/>
</dbReference>
<evidence type="ECO:0000313" key="4">
    <source>
        <dbReference type="EMBL" id="CAG6391162.1"/>
    </source>
</evidence>
<reference evidence="4" key="1">
    <citation type="submission" date="2021-05" db="EMBL/GenBank/DDBJ databases">
        <authorList>
            <person name="Arsene-Ploetze F."/>
        </authorList>
    </citation>
    <scope>NUCLEOTIDE SEQUENCE</scope>
    <source>
        <strain evidence="4">DSM 42138</strain>
    </source>
</reference>
<dbReference type="PANTHER" id="PTHR33055">
    <property type="entry name" value="TRANSPOSASE FOR INSERTION SEQUENCE ELEMENT IS1111A"/>
    <property type="match status" value="1"/>
</dbReference>
<feature type="domain" description="Transposase IS116/IS110/IS902 C-terminal" evidence="3">
    <location>
        <begin position="298"/>
        <end position="380"/>
    </location>
</feature>
<dbReference type="InterPro" id="IPR047650">
    <property type="entry name" value="Transpos_IS110"/>
</dbReference>
<feature type="region of interest" description="Disordered" evidence="1">
    <location>
        <begin position="424"/>
        <end position="445"/>
    </location>
</feature>
<keyword evidence="5" id="KW-1185">Reference proteome</keyword>
<comment type="caution">
    <text evidence="4">The sequence shown here is derived from an EMBL/GenBank/DDBJ whole genome shotgun (WGS) entry which is preliminary data.</text>
</comment>
<accession>A0A9W4DJ50</accession>
<sequence length="445" mass="47742">MMVNFVGGRAQAEYMARVSDLPQGRCLVVAVDVGKHSAMGLIADHCGQIIGAPIDFELTLPGAGVLELAIRSAVDDRDAASVRVGIEAAGHYHRALAATLRERGLDVVELNPYQVKLARGQMGQARIKTDLRDCMAMAELLVRGQGWPLRAEETAMAEQRAWVAHRRRKLQAIKALGAQIHALADTAFPGLTGCFTSGLESPTLRMLLATMPDPARVAELDVPALVRHAAAHGRRMLRPKAAQVIAAARDAMCVPEAPRAIAARLLVSERAQYETLLEDLAIADHELAALLPCTPAGVLLSVPGIGPVTASYYGAALGDPHRFKNADAAWRYAGLAPTSYESAGRRGPARISKIGSVELRQAAIALGAGVAQHHADFTAYKQRLREAGKRPMVAAIATAHRVHRLAFALMRSQQPYDTERWNAAVSAGQERSRPATTTHRAAHTT</sequence>
<dbReference type="Proteomes" id="UP001152519">
    <property type="component" value="Unassembled WGS sequence"/>
</dbReference>
<dbReference type="GO" id="GO:0003677">
    <property type="term" value="F:DNA binding"/>
    <property type="evidence" value="ECO:0007669"/>
    <property type="project" value="InterPro"/>
</dbReference>
<dbReference type="PANTHER" id="PTHR33055:SF3">
    <property type="entry name" value="PUTATIVE TRANSPOSASE FOR IS117-RELATED"/>
    <property type="match status" value="1"/>
</dbReference>
<dbReference type="InterPro" id="IPR002525">
    <property type="entry name" value="Transp_IS110-like_N"/>
</dbReference>
<proteinExistence type="predicted"/>
<gene>
    <name evidence="4" type="ORF">SCOCK_1020002</name>
</gene>
<dbReference type="GO" id="GO:0004803">
    <property type="term" value="F:transposase activity"/>
    <property type="evidence" value="ECO:0007669"/>
    <property type="project" value="InterPro"/>
</dbReference>
<feature type="domain" description="Transposase IS110-like N-terminal" evidence="2">
    <location>
        <begin position="29"/>
        <end position="189"/>
    </location>
</feature>
<dbReference type="GO" id="GO:0006313">
    <property type="term" value="P:DNA transposition"/>
    <property type="evidence" value="ECO:0007669"/>
    <property type="project" value="InterPro"/>
</dbReference>
<evidence type="ECO:0000259" key="2">
    <source>
        <dbReference type="Pfam" id="PF01548"/>
    </source>
</evidence>